<reference evidence="4" key="1">
    <citation type="submission" date="2019-08" db="EMBL/GenBank/DDBJ databases">
        <authorList>
            <person name="Kucharzyk K."/>
            <person name="Murdoch R.W."/>
            <person name="Higgins S."/>
            <person name="Loffler F."/>
        </authorList>
    </citation>
    <scope>NUCLEOTIDE SEQUENCE</scope>
</reference>
<dbReference type="Gene3D" id="3.30.300.30">
    <property type="match status" value="1"/>
</dbReference>
<proteinExistence type="inferred from homology"/>
<evidence type="ECO:0000256" key="1">
    <source>
        <dbReference type="ARBA" id="ARBA00006432"/>
    </source>
</evidence>
<dbReference type="Pfam" id="PF13193">
    <property type="entry name" value="AMP-binding_C"/>
    <property type="match status" value="1"/>
</dbReference>
<organism evidence="4">
    <name type="scientific">bioreactor metagenome</name>
    <dbReference type="NCBI Taxonomy" id="1076179"/>
    <lineage>
        <taxon>unclassified sequences</taxon>
        <taxon>metagenomes</taxon>
        <taxon>ecological metagenomes</taxon>
    </lineage>
</organism>
<gene>
    <name evidence="4" type="ORF">SDC9_132765</name>
</gene>
<comment type="similarity">
    <text evidence="1">Belongs to the ATP-dependent AMP-binding enzyme family.</text>
</comment>
<dbReference type="Gene3D" id="3.40.50.12780">
    <property type="entry name" value="N-terminal domain of ligase-like"/>
    <property type="match status" value="1"/>
</dbReference>
<evidence type="ECO:0000259" key="3">
    <source>
        <dbReference type="Pfam" id="PF13193"/>
    </source>
</evidence>
<dbReference type="SUPFAM" id="SSF56801">
    <property type="entry name" value="Acetyl-CoA synthetase-like"/>
    <property type="match status" value="1"/>
</dbReference>
<dbReference type="GO" id="GO:0031956">
    <property type="term" value="F:medium-chain fatty acid-CoA ligase activity"/>
    <property type="evidence" value="ECO:0007669"/>
    <property type="project" value="TreeGrafter"/>
</dbReference>
<dbReference type="InterPro" id="IPR045851">
    <property type="entry name" value="AMP-bd_C_sf"/>
</dbReference>
<dbReference type="InterPro" id="IPR025110">
    <property type="entry name" value="AMP-bd_C"/>
</dbReference>
<protein>
    <submittedName>
        <fullName evidence="4">Long-chain-fatty-acid--CoA ligase FadD13</fullName>
        <ecNumber evidence="4">6.2.1.3</ecNumber>
    </submittedName>
</protein>
<dbReference type="EMBL" id="VSSQ01033919">
    <property type="protein sequence ID" value="MPM85684.1"/>
    <property type="molecule type" value="Genomic_DNA"/>
</dbReference>
<sequence>MEDGWFRTGDIGVLSEEGVLTIVDRIKDVINRSGEKIAAVEVESCLMQHDGLEEAAVFSMPHEVTGEQIVAVVVGKPGVEVSEAQLREFVGQRLAAYKVPNLIVVRGQALPRNPAGKTLKSNLRKLVEELNAAAA</sequence>
<comment type="caution">
    <text evidence="4">The sequence shown here is derived from an EMBL/GenBank/DDBJ whole genome shotgun (WGS) entry which is preliminary data.</text>
</comment>
<dbReference type="PANTHER" id="PTHR43201:SF5">
    <property type="entry name" value="MEDIUM-CHAIN ACYL-COA LIGASE ACSF2, MITOCHONDRIAL"/>
    <property type="match status" value="1"/>
</dbReference>
<evidence type="ECO:0000256" key="2">
    <source>
        <dbReference type="ARBA" id="ARBA00022598"/>
    </source>
</evidence>
<dbReference type="GO" id="GO:0004467">
    <property type="term" value="F:long-chain fatty acid-CoA ligase activity"/>
    <property type="evidence" value="ECO:0007669"/>
    <property type="project" value="UniProtKB-EC"/>
</dbReference>
<feature type="domain" description="AMP-binding enzyme C-terminal" evidence="3">
    <location>
        <begin position="41"/>
        <end position="117"/>
    </location>
</feature>
<evidence type="ECO:0000313" key="4">
    <source>
        <dbReference type="EMBL" id="MPM85684.1"/>
    </source>
</evidence>
<dbReference type="PANTHER" id="PTHR43201">
    <property type="entry name" value="ACYL-COA SYNTHETASE"/>
    <property type="match status" value="1"/>
</dbReference>
<dbReference type="EC" id="6.2.1.3" evidence="4"/>
<keyword evidence="2 4" id="KW-0436">Ligase</keyword>
<name>A0A645D8P8_9ZZZZ</name>
<accession>A0A645D8P8</accession>
<dbReference type="AlphaFoldDB" id="A0A645D8P8"/>
<dbReference type="InterPro" id="IPR042099">
    <property type="entry name" value="ANL_N_sf"/>
</dbReference>